<keyword evidence="9" id="KW-0472">Membrane</keyword>
<evidence type="ECO:0000256" key="3">
    <source>
        <dbReference type="ARBA" id="ARBA00022448"/>
    </source>
</evidence>
<evidence type="ECO:0000313" key="14">
    <source>
        <dbReference type="Proteomes" id="UP000006764"/>
    </source>
</evidence>
<keyword evidence="14" id="KW-1185">Reference proteome</keyword>
<dbReference type="Pfam" id="PF13609">
    <property type="entry name" value="Porin_4"/>
    <property type="match status" value="1"/>
</dbReference>
<name>A0A0B4XPP9_9GAMM</name>
<dbReference type="AlphaFoldDB" id="A0A0B4XPP9"/>
<evidence type="ECO:0000256" key="5">
    <source>
        <dbReference type="ARBA" id="ARBA00022692"/>
    </source>
</evidence>
<dbReference type="GO" id="GO:0009279">
    <property type="term" value="C:cell outer membrane"/>
    <property type="evidence" value="ECO:0007669"/>
    <property type="project" value="UniProtKB-SubCell"/>
</dbReference>
<evidence type="ECO:0000256" key="2">
    <source>
        <dbReference type="ARBA" id="ARBA00011233"/>
    </source>
</evidence>
<keyword evidence="10" id="KW-0998">Cell outer membrane</keyword>
<dbReference type="Proteomes" id="UP000006764">
    <property type="component" value="Chromosome"/>
</dbReference>
<evidence type="ECO:0000256" key="10">
    <source>
        <dbReference type="ARBA" id="ARBA00023237"/>
    </source>
</evidence>
<keyword evidence="5" id="KW-0812">Transmembrane</keyword>
<keyword evidence="7" id="KW-0406">Ion transport</keyword>
<organism evidence="13 14">
    <name type="scientific">Isoalcanivorax pacificus W11-5</name>
    <dbReference type="NCBI Taxonomy" id="391936"/>
    <lineage>
        <taxon>Bacteria</taxon>
        <taxon>Pseudomonadati</taxon>
        <taxon>Pseudomonadota</taxon>
        <taxon>Gammaproteobacteria</taxon>
        <taxon>Oceanospirillales</taxon>
        <taxon>Alcanivoracaceae</taxon>
        <taxon>Isoalcanivorax</taxon>
    </lineage>
</organism>
<evidence type="ECO:0000313" key="13">
    <source>
        <dbReference type="EMBL" id="AJD49171.1"/>
    </source>
</evidence>
<dbReference type="RefSeq" id="WP_008734092.1">
    <property type="nucleotide sequence ID" value="NZ_CP004387.1"/>
</dbReference>
<dbReference type="PRINTS" id="PR00184">
    <property type="entry name" value="NEISSPPORIN"/>
</dbReference>
<feature type="signal peptide" evidence="11">
    <location>
        <begin position="1"/>
        <end position="20"/>
    </location>
</feature>
<evidence type="ECO:0000256" key="11">
    <source>
        <dbReference type="SAM" id="SignalP"/>
    </source>
</evidence>
<accession>A0A0B4XPP9</accession>
<dbReference type="PANTHER" id="PTHR34501:SF9">
    <property type="entry name" value="MAJOR OUTER MEMBRANE PROTEIN P.IA"/>
    <property type="match status" value="1"/>
</dbReference>
<dbReference type="HOGENOM" id="CLU_038238_3_1_6"/>
<comment type="subcellular location">
    <subcellularLocation>
        <location evidence="1">Cell outer membrane</location>
        <topology evidence="1">Multi-pass membrane protein</topology>
    </subcellularLocation>
</comment>
<evidence type="ECO:0000256" key="1">
    <source>
        <dbReference type="ARBA" id="ARBA00004571"/>
    </source>
</evidence>
<evidence type="ECO:0000256" key="4">
    <source>
        <dbReference type="ARBA" id="ARBA00022452"/>
    </source>
</evidence>
<gene>
    <name evidence="13" type="ORF">S7S_13795</name>
</gene>
<reference evidence="13 14" key="1">
    <citation type="journal article" date="2012" name="J. Bacteriol.">
        <title>Genome sequence of an alkane-degrading bacterium, Alcanivorax pacificus type strain W11-5, isolated from deep sea sediment.</title>
        <authorList>
            <person name="Lai Q."/>
            <person name="Shao Z."/>
        </authorList>
    </citation>
    <scope>NUCLEOTIDE SEQUENCE [LARGE SCALE GENOMIC DNA]</scope>
    <source>
        <strain evidence="13 14">W11-5</strain>
    </source>
</reference>
<dbReference type="SUPFAM" id="SSF56935">
    <property type="entry name" value="Porins"/>
    <property type="match status" value="1"/>
</dbReference>
<comment type="subunit">
    <text evidence="2">Homotrimer.</text>
</comment>
<feature type="chain" id="PRO_5002112058" evidence="11">
    <location>
        <begin position="21"/>
        <end position="346"/>
    </location>
</feature>
<dbReference type="OrthoDB" id="8957883at2"/>
<dbReference type="EMBL" id="CP004387">
    <property type="protein sequence ID" value="AJD49171.1"/>
    <property type="molecule type" value="Genomic_DNA"/>
</dbReference>
<dbReference type="Gene3D" id="2.40.160.10">
    <property type="entry name" value="Porin"/>
    <property type="match status" value="1"/>
</dbReference>
<dbReference type="GO" id="GO:0046930">
    <property type="term" value="C:pore complex"/>
    <property type="evidence" value="ECO:0007669"/>
    <property type="project" value="UniProtKB-KW"/>
</dbReference>
<keyword evidence="3" id="KW-0813">Transport</keyword>
<dbReference type="GO" id="GO:0015288">
    <property type="term" value="F:porin activity"/>
    <property type="evidence" value="ECO:0007669"/>
    <property type="project" value="UniProtKB-KW"/>
</dbReference>
<evidence type="ECO:0000259" key="12">
    <source>
        <dbReference type="Pfam" id="PF13609"/>
    </source>
</evidence>
<dbReference type="InterPro" id="IPR023614">
    <property type="entry name" value="Porin_dom_sf"/>
</dbReference>
<protein>
    <submittedName>
        <fullName evidence="13">Porin Gram-negative type</fullName>
    </submittedName>
</protein>
<keyword evidence="4" id="KW-1134">Transmembrane beta strand</keyword>
<keyword evidence="6 11" id="KW-0732">Signal</keyword>
<proteinExistence type="predicted"/>
<evidence type="ECO:0000256" key="9">
    <source>
        <dbReference type="ARBA" id="ARBA00023136"/>
    </source>
</evidence>
<dbReference type="GO" id="GO:0006811">
    <property type="term" value="P:monoatomic ion transport"/>
    <property type="evidence" value="ECO:0007669"/>
    <property type="project" value="UniProtKB-KW"/>
</dbReference>
<dbReference type="STRING" id="391936.S7S_13795"/>
<dbReference type="InterPro" id="IPR033900">
    <property type="entry name" value="Gram_neg_porin_domain"/>
</dbReference>
<evidence type="ECO:0000256" key="6">
    <source>
        <dbReference type="ARBA" id="ARBA00022729"/>
    </source>
</evidence>
<dbReference type="CDD" id="cd00342">
    <property type="entry name" value="gram_neg_porins"/>
    <property type="match status" value="1"/>
</dbReference>
<evidence type="ECO:0000256" key="8">
    <source>
        <dbReference type="ARBA" id="ARBA00023114"/>
    </source>
</evidence>
<sequence length="346" mass="37882">MNRVLPLLLGAALLPAATQAQVTGAQIYGQLHVSADYLDTDSRGSALNLSSNASRLGFRGKYEVQEQLTVVWQAETTLRVDSQGGDLIDRDTFLGLTGDWGLLRVGKFDTPMKVLRNRTDIFPNQIGDARNITRNRVAAPAGLASGQIGWDERFRNSIHYRTPTVAGLTANAQYSTSLDSASSNDADAGSWSASVEWRLATFWIAVAHENQTYTDDVLPEYERHATRVAALYDIGDFRFSALYQKAEDPDDAAWGAGVRYRVTEKVALKTQYYHLDADADDSDADLYALGADYQVAPNLTFYANYAVLDNDTFSNLRPYSQARTADPASLAGNSPSGFSLGTVFSF</sequence>
<keyword evidence="8" id="KW-0626">Porin</keyword>
<dbReference type="KEGG" id="apac:S7S_13795"/>
<dbReference type="InterPro" id="IPR050298">
    <property type="entry name" value="Gram-neg_bact_OMP"/>
</dbReference>
<dbReference type="PANTHER" id="PTHR34501">
    <property type="entry name" value="PROTEIN YDDL-RELATED"/>
    <property type="match status" value="1"/>
</dbReference>
<feature type="domain" description="Porin" evidence="12">
    <location>
        <begin position="12"/>
        <end position="311"/>
    </location>
</feature>
<dbReference type="InterPro" id="IPR002299">
    <property type="entry name" value="Porin_Neis"/>
</dbReference>
<evidence type="ECO:0000256" key="7">
    <source>
        <dbReference type="ARBA" id="ARBA00023065"/>
    </source>
</evidence>